<evidence type="ECO:0000313" key="2">
    <source>
        <dbReference type="Proteomes" id="UP000247792"/>
    </source>
</evidence>
<organism evidence="1 2">
    <name type="scientific">Undibacterium pigrum</name>
    <dbReference type="NCBI Taxonomy" id="401470"/>
    <lineage>
        <taxon>Bacteria</taxon>
        <taxon>Pseudomonadati</taxon>
        <taxon>Pseudomonadota</taxon>
        <taxon>Betaproteobacteria</taxon>
        <taxon>Burkholderiales</taxon>
        <taxon>Oxalobacteraceae</taxon>
        <taxon>Undibacterium</taxon>
    </lineage>
</organism>
<dbReference type="EMBL" id="QJKB01000010">
    <property type="protein sequence ID" value="PXX39638.1"/>
    <property type="molecule type" value="Genomic_DNA"/>
</dbReference>
<gene>
    <name evidence="1" type="ORF">DFR42_1102</name>
</gene>
<dbReference type="Proteomes" id="UP000247792">
    <property type="component" value="Unassembled WGS sequence"/>
</dbReference>
<comment type="caution">
    <text evidence="1">The sequence shown here is derived from an EMBL/GenBank/DDBJ whole genome shotgun (WGS) entry which is preliminary data.</text>
</comment>
<reference evidence="1 2" key="1">
    <citation type="submission" date="2018-05" db="EMBL/GenBank/DDBJ databases">
        <title>Genomic Encyclopedia of Type Strains, Phase IV (KMG-IV): sequencing the most valuable type-strain genomes for metagenomic binning, comparative biology and taxonomic classification.</title>
        <authorList>
            <person name="Goeker M."/>
        </authorList>
    </citation>
    <scope>NUCLEOTIDE SEQUENCE [LARGE SCALE GENOMIC DNA]</scope>
    <source>
        <strain evidence="1 2">DSM 19792</strain>
    </source>
</reference>
<dbReference type="AlphaFoldDB" id="A0A318J6W0"/>
<name>A0A318J6W0_9BURK</name>
<proteinExistence type="predicted"/>
<evidence type="ECO:0000313" key="1">
    <source>
        <dbReference type="EMBL" id="PXX39638.1"/>
    </source>
</evidence>
<keyword evidence="2" id="KW-1185">Reference proteome</keyword>
<accession>A0A318J6W0</accession>
<sequence>MPAQLFLHFLTQINLLGTPLTKIKFFLMLFLSLKLSKVACEYCTTIVQSSITIPEIMRNSCQNALKNIKLKENVTPQHMHMKLKFLSFPHPQDSCVMVTAFLAHERTINALKARRKINLHLQYVN</sequence>
<protein>
    <submittedName>
        <fullName evidence="1">Uncharacterized protein</fullName>
    </submittedName>
</protein>
<dbReference type="RefSeq" id="WP_110257307.1">
    <property type="nucleotide sequence ID" value="NZ_QJKB01000010.1"/>
</dbReference>